<keyword evidence="2" id="KW-1185">Reference proteome</keyword>
<accession>A0ABY9F3T3</accession>
<protein>
    <recommendedName>
        <fullName evidence="3">Ig-like domain (Group 1)</fullName>
    </recommendedName>
</protein>
<dbReference type="RefSeq" id="WP_305449523.1">
    <property type="nucleotide sequence ID" value="NZ_CP117454.1"/>
</dbReference>
<evidence type="ECO:0008006" key="3">
    <source>
        <dbReference type="Google" id="ProtNLM"/>
    </source>
</evidence>
<dbReference type="EMBL" id="CP117454">
    <property type="protein sequence ID" value="WLG87384.1"/>
    <property type="molecule type" value="Genomic_DNA"/>
</dbReference>
<sequence length="465" mass="51540">MGNQINNNVLVLYPVIIQGLKKPVIHNANPDGGIPLSLFDENLQGLLCLIDPWINAASRSVVMAVDDRVDLFVVGRATPVTGKTINPGEENDRVRLFIPKGILQEGINEIYYKVLRVGQTTPEESLKLKVLFHTLAPGEPGHSARKVQVSTDVQTNGVDSAQAKRGVVTGLDYSNRRPYDDIRLHVGTTYVDHKVTPAEAAPGSPVVTEILFTPVFEKIGDNPRTPFRFSVTDQLGNSSGQSAILEIDVHLKDAQLDLKPPKVLEAKDSNGTVLNFVRDFYRAEFARVLVDFIGSAYGQTVKVYWLGRATTYGSEIQTVKYAGEVLTFLIPRHEVLDCIGTKAEVRYTVRLPGDTLDQPSQDLDLTVTSQKHHLPVPTLNSGKDNLRVYYPALEAPYKVRISLLVGSTRYDSVEYNITQPTYTNVPVLPAWVSNNKGKKGLFNFTLHRTGTVEPIIFSWLLRVIL</sequence>
<evidence type="ECO:0000313" key="1">
    <source>
        <dbReference type="EMBL" id="WLG87384.1"/>
    </source>
</evidence>
<proteinExistence type="predicted"/>
<evidence type="ECO:0000313" key="2">
    <source>
        <dbReference type="Proteomes" id="UP001239418"/>
    </source>
</evidence>
<name>A0ABY9F3T3_9PSED</name>
<gene>
    <name evidence="1" type="ORF">PSH97_13020</name>
</gene>
<dbReference type="Proteomes" id="UP001239418">
    <property type="component" value="Chromosome"/>
</dbReference>
<organism evidence="1 2">
    <name type="scientific">Pseudomonas cucumis</name>
    <dbReference type="NCBI Taxonomy" id="2954082"/>
    <lineage>
        <taxon>Bacteria</taxon>
        <taxon>Pseudomonadati</taxon>
        <taxon>Pseudomonadota</taxon>
        <taxon>Gammaproteobacteria</taxon>
        <taxon>Pseudomonadales</taxon>
        <taxon>Pseudomonadaceae</taxon>
        <taxon>Pseudomonas</taxon>
    </lineage>
</organism>
<reference evidence="1 2" key="1">
    <citation type="submission" date="2023-02" db="EMBL/GenBank/DDBJ databases">
        <title>Evolution of Hrp T3SS in non-pathogenic Pseudomonas fluorescens.</title>
        <authorList>
            <person name="Liao K."/>
            <person name="Wei H."/>
            <person name="Gu Y."/>
        </authorList>
    </citation>
    <scope>NUCLEOTIDE SEQUENCE [LARGE SCALE GENOMIC DNA]</scope>
    <source>
        <strain evidence="1 2">FP1935</strain>
    </source>
</reference>